<dbReference type="AlphaFoldDB" id="A0AAE1B570"/>
<gene>
    <name evidence="7" type="ORF">RRG08_014540</name>
</gene>
<comment type="cofactor">
    <cofactor evidence="1">
        <name>FAD</name>
        <dbReference type="ChEBI" id="CHEBI:57692"/>
    </cofactor>
</comment>
<accession>A0AAE1B570</accession>
<dbReference type="EMBL" id="JAWDGP010000533">
    <property type="protein sequence ID" value="KAK3799868.1"/>
    <property type="molecule type" value="Genomic_DNA"/>
</dbReference>
<evidence type="ECO:0000313" key="7">
    <source>
        <dbReference type="EMBL" id="KAK3799868.1"/>
    </source>
</evidence>
<evidence type="ECO:0000256" key="1">
    <source>
        <dbReference type="ARBA" id="ARBA00001974"/>
    </source>
</evidence>
<evidence type="ECO:0000259" key="6">
    <source>
        <dbReference type="Pfam" id="PF01266"/>
    </source>
</evidence>
<dbReference type="Gene3D" id="3.50.50.60">
    <property type="entry name" value="FAD/NAD(P)-binding domain"/>
    <property type="match status" value="1"/>
</dbReference>
<evidence type="ECO:0000313" key="8">
    <source>
        <dbReference type="Proteomes" id="UP001283361"/>
    </source>
</evidence>
<reference evidence="7" key="1">
    <citation type="journal article" date="2023" name="G3 (Bethesda)">
        <title>A reference genome for the long-term kleptoplast-retaining sea slug Elysia crispata morphotype clarki.</title>
        <authorList>
            <person name="Eastman K.E."/>
            <person name="Pendleton A.L."/>
            <person name="Shaikh M.A."/>
            <person name="Suttiyut T."/>
            <person name="Ogas R."/>
            <person name="Tomko P."/>
            <person name="Gavelis G."/>
            <person name="Widhalm J.R."/>
            <person name="Wisecaver J.H."/>
        </authorList>
    </citation>
    <scope>NUCLEOTIDE SEQUENCE</scope>
    <source>
        <strain evidence="7">ECLA1</strain>
    </source>
</reference>
<keyword evidence="4" id="KW-0274">FAD</keyword>
<dbReference type="PANTHER" id="PTHR10961">
    <property type="entry name" value="PEROXISOMAL SARCOSINE OXIDASE"/>
    <property type="match status" value="1"/>
</dbReference>
<evidence type="ECO:0000256" key="4">
    <source>
        <dbReference type="ARBA" id="ARBA00022827"/>
    </source>
</evidence>
<evidence type="ECO:0000256" key="2">
    <source>
        <dbReference type="ARBA" id="ARBA00010989"/>
    </source>
</evidence>
<dbReference type="Pfam" id="PF01266">
    <property type="entry name" value="DAO"/>
    <property type="match status" value="1"/>
</dbReference>
<keyword evidence="5" id="KW-0560">Oxidoreductase</keyword>
<dbReference type="GO" id="GO:0050660">
    <property type="term" value="F:flavin adenine dinucleotide binding"/>
    <property type="evidence" value="ECO:0007669"/>
    <property type="project" value="InterPro"/>
</dbReference>
<dbReference type="Proteomes" id="UP001283361">
    <property type="component" value="Unassembled WGS sequence"/>
</dbReference>
<evidence type="ECO:0000256" key="3">
    <source>
        <dbReference type="ARBA" id="ARBA00022630"/>
    </source>
</evidence>
<sequence length="390" mass="43042">MTSPKAIYDVIVIGAGIEGSSCAYNLLKSGKKVLLLEQFPLPHTRGSSHGQSRITRFAYTNDFYVRMMVDAFPMWDTLEKESGVDFFLNCGVLDLRGTKSSANKVTSALSAYDIPHELLNAQEMRKRFPVMTVADTDLAVYDPSGGILRADWALAAFQKVFKQLGGILHDNEAVLTVKPGSPAKVVTSRSVYAASNVVITAGPWTGRFTSALGLRLPLEPVRVLPMYWTVKPGQEEGHHWSNFPCFIDTRGEQVGAFHCYGLPCLEYPGLFKVANHNGAPTDPDHRDRLSDDDSWIEEHVVNTVKSTFPGLEPKPAIKEVCMYANTPDSHPIIDRHPKYQNIFIAAGFSGHGFKLAPAVGKMVTELVTGSDLTYNMEPFRIGRFDTSSKL</sequence>
<dbReference type="InterPro" id="IPR006076">
    <property type="entry name" value="FAD-dep_OxRdtase"/>
</dbReference>
<dbReference type="GO" id="GO:0050031">
    <property type="term" value="F:L-pipecolate oxidase activity"/>
    <property type="evidence" value="ECO:0007669"/>
    <property type="project" value="TreeGrafter"/>
</dbReference>
<dbReference type="GO" id="GO:0005777">
    <property type="term" value="C:peroxisome"/>
    <property type="evidence" value="ECO:0007669"/>
    <property type="project" value="TreeGrafter"/>
</dbReference>
<dbReference type="NCBIfam" id="NF008425">
    <property type="entry name" value="PRK11259.1"/>
    <property type="match status" value="1"/>
</dbReference>
<name>A0AAE1B570_9GAST</name>
<proteinExistence type="inferred from homology"/>
<comment type="caution">
    <text evidence="7">The sequence shown here is derived from an EMBL/GenBank/DDBJ whole genome shotgun (WGS) entry which is preliminary data.</text>
</comment>
<evidence type="ECO:0000256" key="5">
    <source>
        <dbReference type="ARBA" id="ARBA00023002"/>
    </source>
</evidence>
<dbReference type="Gene3D" id="3.30.9.10">
    <property type="entry name" value="D-Amino Acid Oxidase, subunit A, domain 2"/>
    <property type="match status" value="1"/>
</dbReference>
<protein>
    <recommendedName>
        <fullName evidence="6">FAD dependent oxidoreductase domain-containing protein</fullName>
    </recommendedName>
</protein>
<dbReference type="SUPFAM" id="SSF51905">
    <property type="entry name" value="FAD/NAD(P)-binding domain"/>
    <property type="match status" value="1"/>
</dbReference>
<dbReference type="InterPro" id="IPR045170">
    <property type="entry name" value="MTOX"/>
</dbReference>
<dbReference type="PANTHER" id="PTHR10961:SF46">
    <property type="entry name" value="PEROXISOMAL SARCOSINE OXIDASE"/>
    <property type="match status" value="1"/>
</dbReference>
<organism evidence="7 8">
    <name type="scientific">Elysia crispata</name>
    <name type="common">lettuce slug</name>
    <dbReference type="NCBI Taxonomy" id="231223"/>
    <lineage>
        <taxon>Eukaryota</taxon>
        <taxon>Metazoa</taxon>
        <taxon>Spiralia</taxon>
        <taxon>Lophotrochozoa</taxon>
        <taxon>Mollusca</taxon>
        <taxon>Gastropoda</taxon>
        <taxon>Heterobranchia</taxon>
        <taxon>Euthyneura</taxon>
        <taxon>Panpulmonata</taxon>
        <taxon>Sacoglossa</taxon>
        <taxon>Placobranchoidea</taxon>
        <taxon>Plakobranchidae</taxon>
        <taxon>Elysia</taxon>
    </lineage>
</organism>
<feature type="domain" description="FAD dependent oxidoreductase" evidence="6">
    <location>
        <begin position="9"/>
        <end position="366"/>
    </location>
</feature>
<comment type="similarity">
    <text evidence="2">Belongs to the MSOX/MTOX family.</text>
</comment>
<dbReference type="SUPFAM" id="SSF54373">
    <property type="entry name" value="FAD-linked reductases, C-terminal domain"/>
    <property type="match status" value="1"/>
</dbReference>
<dbReference type="InterPro" id="IPR036188">
    <property type="entry name" value="FAD/NAD-bd_sf"/>
</dbReference>
<keyword evidence="8" id="KW-1185">Reference proteome</keyword>
<dbReference type="GO" id="GO:0008115">
    <property type="term" value="F:sarcosine oxidase activity"/>
    <property type="evidence" value="ECO:0007669"/>
    <property type="project" value="TreeGrafter"/>
</dbReference>
<dbReference type="GO" id="GO:0033514">
    <property type="term" value="P:L-lysine catabolic process to acetyl-CoA via L-pipecolate"/>
    <property type="evidence" value="ECO:0007669"/>
    <property type="project" value="TreeGrafter"/>
</dbReference>
<keyword evidence="3" id="KW-0285">Flavoprotein</keyword>